<evidence type="ECO:0000256" key="1">
    <source>
        <dbReference type="ARBA" id="ARBA00007197"/>
    </source>
</evidence>
<comment type="similarity">
    <text evidence="1">Belongs to the bacterial ribosomal protein bL12 family.</text>
</comment>
<dbReference type="InterPro" id="IPR013823">
    <property type="entry name" value="Ribosomal_bL12_C"/>
</dbReference>
<organism evidence="6 7">
    <name type="scientific">Durio zibethinus</name>
    <name type="common">Durian</name>
    <dbReference type="NCBI Taxonomy" id="66656"/>
    <lineage>
        <taxon>Eukaryota</taxon>
        <taxon>Viridiplantae</taxon>
        <taxon>Streptophyta</taxon>
        <taxon>Embryophyta</taxon>
        <taxon>Tracheophyta</taxon>
        <taxon>Spermatophyta</taxon>
        <taxon>Magnoliopsida</taxon>
        <taxon>eudicotyledons</taxon>
        <taxon>Gunneridae</taxon>
        <taxon>Pentapetalae</taxon>
        <taxon>rosids</taxon>
        <taxon>malvids</taxon>
        <taxon>Malvales</taxon>
        <taxon>Malvaceae</taxon>
        <taxon>Helicteroideae</taxon>
        <taxon>Durio</taxon>
    </lineage>
</organism>
<dbReference type="CDD" id="cd00387">
    <property type="entry name" value="Ribosomal_L7_L12"/>
    <property type="match status" value="1"/>
</dbReference>
<dbReference type="GO" id="GO:1990904">
    <property type="term" value="C:ribonucleoprotein complex"/>
    <property type="evidence" value="ECO:0007669"/>
    <property type="project" value="UniProtKB-KW"/>
</dbReference>
<dbReference type="SUPFAM" id="SSF54736">
    <property type="entry name" value="ClpS-like"/>
    <property type="match status" value="1"/>
</dbReference>
<dbReference type="InterPro" id="IPR036235">
    <property type="entry name" value="Ribosomal_bL12_oligo_N_sf"/>
</dbReference>
<sequence>MGFLCWISLPLSKSNRRNRSPLSSWLKYPICPLGSICLLIYLSQPNRSTKQKNQSDLARLSRNFSQPAKQEQVVEEEKEVEIDQRRIPADYHPSNFDPTEHRTPPTERVWRLVDEISGLTLSETAELGSVITKKRGMTEPPTVGVMKAGAAADWSGMATKVTGGAAAAKEEKKPDKTVFELKLESNEAASKIKIIKEVRSFTDLGLKQAKDLVEKTPFILKKGVSKEEGELISEKMKAVGAKVVLE</sequence>
<dbReference type="Proteomes" id="UP000515121">
    <property type="component" value="Unplaced"/>
</dbReference>
<dbReference type="PANTHER" id="PTHR45987:SF1">
    <property type="entry name" value="50S RIBOSOMAL PROTEIN L7_L12-RELATED"/>
    <property type="match status" value="1"/>
</dbReference>
<evidence type="ECO:0000313" key="7">
    <source>
        <dbReference type="RefSeq" id="XP_022726968.1"/>
    </source>
</evidence>
<dbReference type="InterPro" id="IPR000206">
    <property type="entry name" value="Ribosomal_bL12"/>
</dbReference>
<feature type="domain" description="Large ribosomal subunit protein bL12 C-terminal" evidence="5">
    <location>
        <begin position="179"/>
        <end position="245"/>
    </location>
</feature>
<gene>
    <name evidence="7" type="primary">LOC111282931</name>
</gene>
<dbReference type="Gene3D" id="3.30.1390.10">
    <property type="match status" value="1"/>
</dbReference>
<reference evidence="7" key="1">
    <citation type="submission" date="2025-08" db="UniProtKB">
        <authorList>
            <consortium name="RefSeq"/>
        </authorList>
    </citation>
    <scope>IDENTIFICATION</scope>
    <source>
        <tissue evidence="7">Fruit stalk</tissue>
    </source>
</reference>
<dbReference type="FunFam" id="3.30.1390.10:FF:000001">
    <property type="entry name" value="50S ribosomal protein L7/L12"/>
    <property type="match status" value="1"/>
</dbReference>
<dbReference type="GO" id="GO:0005840">
    <property type="term" value="C:ribosome"/>
    <property type="evidence" value="ECO:0007669"/>
    <property type="project" value="UniProtKB-KW"/>
</dbReference>
<evidence type="ECO:0000256" key="4">
    <source>
        <dbReference type="SAM" id="MobiDB-lite"/>
    </source>
</evidence>
<dbReference type="GeneID" id="111282931"/>
<protein>
    <submittedName>
        <fullName evidence="7">Uncharacterized protein LOC111282931 isoform X2</fullName>
    </submittedName>
</protein>
<dbReference type="GO" id="GO:0003729">
    <property type="term" value="F:mRNA binding"/>
    <property type="evidence" value="ECO:0007669"/>
    <property type="project" value="TreeGrafter"/>
</dbReference>
<keyword evidence="6" id="KW-1185">Reference proteome</keyword>
<evidence type="ECO:0000256" key="3">
    <source>
        <dbReference type="ARBA" id="ARBA00023274"/>
    </source>
</evidence>
<dbReference type="RefSeq" id="XP_022726968.1">
    <property type="nucleotide sequence ID" value="XM_022871233.1"/>
</dbReference>
<accession>A0A6P5XFD5</accession>
<dbReference type="PANTHER" id="PTHR45987">
    <property type="entry name" value="39S RIBOSOMAL PROTEIN L12"/>
    <property type="match status" value="1"/>
</dbReference>
<dbReference type="GO" id="GO:0005739">
    <property type="term" value="C:mitochondrion"/>
    <property type="evidence" value="ECO:0007669"/>
    <property type="project" value="TreeGrafter"/>
</dbReference>
<evidence type="ECO:0000256" key="2">
    <source>
        <dbReference type="ARBA" id="ARBA00022980"/>
    </source>
</evidence>
<dbReference type="HAMAP" id="MF_00368">
    <property type="entry name" value="Ribosomal_bL12"/>
    <property type="match status" value="1"/>
</dbReference>
<keyword evidence="3" id="KW-0687">Ribonucleoprotein</keyword>
<name>A0A6P5XFD5_DURZI</name>
<feature type="region of interest" description="Disordered" evidence="4">
    <location>
        <begin position="52"/>
        <end position="73"/>
    </location>
</feature>
<dbReference type="SUPFAM" id="SSF48300">
    <property type="entry name" value="Ribosomal protein L7/12, oligomerisation (N-terminal) domain"/>
    <property type="match status" value="1"/>
</dbReference>
<dbReference type="GO" id="GO:0006412">
    <property type="term" value="P:translation"/>
    <property type="evidence" value="ECO:0007669"/>
    <property type="project" value="InterPro"/>
</dbReference>
<dbReference type="GO" id="GO:0003735">
    <property type="term" value="F:structural constituent of ribosome"/>
    <property type="evidence" value="ECO:0007669"/>
    <property type="project" value="InterPro"/>
</dbReference>
<evidence type="ECO:0000259" key="5">
    <source>
        <dbReference type="Pfam" id="PF00542"/>
    </source>
</evidence>
<dbReference type="AlphaFoldDB" id="A0A6P5XFD5"/>
<evidence type="ECO:0000313" key="6">
    <source>
        <dbReference type="Proteomes" id="UP000515121"/>
    </source>
</evidence>
<dbReference type="InterPro" id="IPR014719">
    <property type="entry name" value="Ribosomal_bL12_C/ClpS-like"/>
</dbReference>
<feature type="compositionally biased region" description="Polar residues" evidence="4">
    <location>
        <begin position="52"/>
        <end position="68"/>
    </location>
</feature>
<dbReference type="Pfam" id="PF00542">
    <property type="entry name" value="Ribosomal_L12"/>
    <property type="match status" value="1"/>
</dbReference>
<keyword evidence="2" id="KW-0689">Ribosomal protein</keyword>
<proteinExistence type="inferred from homology"/>